<evidence type="ECO:0000256" key="4">
    <source>
        <dbReference type="ARBA" id="ARBA00023004"/>
    </source>
</evidence>
<dbReference type="GO" id="GO:0046872">
    <property type="term" value="F:metal ion binding"/>
    <property type="evidence" value="ECO:0007669"/>
    <property type="project" value="UniProtKB-KW"/>
</dbReference>
<evidence type="ECO:0000256" key="1">
    <source>
        <dbReference type="ARBA" id="ARBA00001966"/>
    </source>
</evidence>
<dbReference type="InterPro" id="IPR007197">
    <property type="entry name" value="rSAM"/>
</dbReference>
<evidence type="ECO:0000313" key="7">
    <source>
        <dbReference type="EMBL" id="KKO11361.1"/>
    </source>
</evidence>
<comment type="cofactor">
    <cofactor evidence="1">
        <name>[4Fe-4S] cluster</name>
        <dbReference type="ChEBI" id="CHEBI:49883"/>
    </cofactor>
</comment>
<evidence type="ECO:0000256" key="2">
    <source>
        <dbReference type="ARBA" id="ARBA00022691"/>
    </source>
</evidence>
<evidence type="ECO:0000256" key="3">
    <source>
        <dbReference type="ARBA" id="ARBA00022723"/>
    </source>
</evidence>
<gene>
    <name evidence="7" type="ORF">LCGC14_0018420</name>
</gene>
<dbReference type="SFLD" id="SFLDG01082">
    <property type="entry name" value="B12-binding_domain_containing"/>
    <property type="match status" value="1"/>
</dbReference>
<dbReference type="GO" id="GO:0003824">
    <property type="term" value="F:catalytic activity"/>
    <property type="evidence" value="ECO:0007669"/>
    <property type="project" value="InterPro"/>
</dbReference>
<dbReference type="GO" id="GO:0031419">
    <property type="term" value="F:cobalamin binding"/>
    <property type="evidence" value="ECO:0007669"/>
    <property type="project" value="InterPro"/>
</dbReference>
<sequence>MRKRVLLASSWTNSPNVLGYYLSPPMGLYRIQHWLADKHDVDILDPNLEDPVGFLKDYGRCDVIGFSPTKDNLHNDIALMRYARKLYPDTKIVLGGVEATCNYQRLLDMNIADCVIMGEGEKAMEYYLEGRDGLRLSPSSIAKSYSFSTVLTAEEIARATSVDFSRMPIKEYWQRNTEVTAGDELSTNCVNLYITNYCPQGCKFCSTTRFIRQACPEAAKVVTLPPRDLVKILKKVMTEVPETKTIYFHDDNACQNREATKEWCGLAIEEGIDVTYVASSRIDHYDEELLAIMKRAGFRKLSCGIEAYSDSLLKKLRKGQNTRTIDHFIDIAGAADMPLHLNVILCQPEAEIDDVKRTAEFALKLLADKRNTVNAEPFVKAYAGSWYFDNWDLIEYTYNTIPSIDGTRAGEIRIPVRFFPRDPAVRRLLEQIDEAYRTREFFVNMRKKSFLQQQLTEELCKLVLELT</sequence>
<accession>A0A0F9W249</accession>
<evidence type="ECO:0000256" key="5">
    <source>
        <dbReference type="ARBA" id="ARBA00023014"/>
    </source>
</evidence>
<dbReference type="SFLD" id="SFLDS00029">
    <property type="entry name" value="Radical_SAM"/>
    <property type="match status" value="1"/>
</dbReference>
<dbReference type="SUPFAM" id="SSF102114">
    <property type="entry name" value="Radical SAM enzymes"/>
    <property type="match status" value="1"/>
</dbReference>
<dbReference type="InterPro" id="IPR051198">
    <property type="entry name" value="BchE-like"/>
</dbReference>
<dbReference type="PROSITE" id="PS51332">
    <property type="entry name" value="B12_BINDING"/>
    <property type="match status" value="1"/>
</dbReference>
<dbReference type="InterPro" id="IPR006158">
    <property type="entry name" value="Cobalamin-bd"/>
</dbReference>
<feature type="domain" description="B12-binding" evidence="6">
    <location>
        <begin position="2"/>
        <end position="138"/>
    </location>
</feature>
<comment type="caution">
    <text evidence="7">The sequence shown here is derived from an EMBL/GenBank/DDBJ whole genome shotgun (WGS) entry which is preliminary data.</text>
</comment>
<dbReference type="Pfam" id="PF04055">
    <property type="entry name" value="Radical_SAM"/>
    <property type="match status" value="1"/>
</dbReference>
<name>A0A0F9W249_9ZZZZ</name>
<dbReference type="AlphaFoldDB" id="A0A0F9W249"/>
<dbReference type="InterPro" id="IPR006638">
    <property type="entry name" value="Elp3/MiaA/NifB-like_rSAM"/>
</dbReference>
<dbReference type="PANTHER" id="PTHR43409">
    <property type="entry name" value="ANAEROBIC MAGNESIUM-PROTOPORPHYRIN IX MONOMETHYL ESTER CYCLASE-RELATED"/>
    <property type="match status" value="1"/>
</dbReference>
<dbReference type="SMART" id="SM00729">
    <property type="entry name" value="Elp3"/>
    <property type="match status" value="1"/>
</dbReference>
<reference evidence="7" key="1">
    <citation type="journal article" date="2015" name="Nature">
        <title>Complex archaea that bridge the gap between prokaryotes and eukaryotes.</title>
        <authorList>
            <person name="Spang A."/>
            <person name="Saw J.H."/>
            <person name="Jorgensen S.L."/>
            <person name="Zaremba-Niedzwiedzka K."/>
            <person name="Martijn J."/>
            <person name="Lind A.E."/>
            <person name="van Eijk R."/>
            <person name="Schleper C."/>
            <person name="Guy L."/>
            <person name="Ettema T.J."/>
        </authorList>
    </citation>
    <scope>NUCLEOTIDE SEQUENCE</scope>
</reference>
<dbReference type="GO" id="GO:0051536">
    <property type="term" value="F:iron-sulfur cluster binding"/>
    <property type="evidence" value="ECO:0007669"/>
    <property type="project" value="UniProtKB-KW"/>
</dbReference>
<keyword evidence="2" id="KW-0949">S-adenosyl-L-methionine</keyword>
<proteinExistence type="predicted"/>
<dbReference type="InterPro" id="IPR058240">
    <property type="entry name" value="rSAM_sf"/>
</dbReference>
<evidence type="ECO:0000259" key="6">
    <source>
        <dbReference type="PROSITE" id="PS51332"/>
    </source>
</evidence>
<dbReference type="Pfam" id="PF02310">
    <property type="entry name" value="B12-binding"/>
    <property type="match status" value="1"/>
</dbReference>
<keyword evidence="5" id="KW-0411">Iron-sulfur</keyword>
<dbReference type="InterPro" id="IPR013785">
    <property type="entry name" value="Aldolase_TIM"/>
</dbReference>
<dbReference type="EMBL" id="LAZR01000003">
    <property type="protein sequence ID" value="KKO11361.1"/>
    <property type="molecule type" value="Genomic_DNA"/>
</dbReference>
<organism evidence="7">
    <name type="scientific">marine sediment metagenome</name>
    <dbReference type="NCBI Taxonomy" id="412755"/>
    <lineage>
        <taxon>unclassified sequences</taxon>
        <taxon>metagenomes</taxon>
        <taxon>ecological metagenomes</taxon>
    </lineage>
</organism>
<dbReference type="Gene3D" id="3.40.50.280">
    <property type="entry name" value="Cobalamin-binding domain"/>
    <property type="match status" value="1"/>
</dbReference>
<dbReference type="Gene3D" id="3.20.20.70">
    <property type="entry name" value="Aldolase class I"/>
    <property type="match status" value="1"/>
</dbReference>
<protein>
    <recommendedName>
        <fullName evidence="6">B12-binding domain-containing protein</fullName>
    </recommendedName>
</protein>
<keyword evidence="3" id="KW-0479">Metal-binding</keyword>
<keyword evidence="4" id="KW-0408">Iron</keyword>